<evidence type="ECO:0000313" key="3">
    <source>
        <dbReference type="Proteomes" id="UP000250235"/>
    </source>
</evidence>
<organism evidence="2 3">
    <name type="scientific">Dorcoceras hygrometricum</name>
    <dbReference type="NCBI Taxonomy" id="472368"/>
    <lineage>
        <taxon>Eukaryota</taxon>
        <taxon>Viridiplantae</taxon>
        <taxon>Streptophyta</taxon>
        <taxon>Embryophyta</taxon>
        <taxon>Tracheophyta</taxon>
        <taxon>Spermatophyta</taxon>
        <taxon>Magnoliopsida</taxon>
        <taxon>eudicotyledons</taxon>
        <taxon>Gunneridae</taxon>
        <taxon>Pentapetalae</taxon>
        <taxon>asterids</taxon>
        <taxon>lamiids</taxon>
        <taxon>Lamiales</taxon>
        <taxon>Gesneriaceae</taxon>
        <taxon>Didymocarpoideae</taxon>
        <taxon>Trichosporeae</taxon>
        <taxon>Loxocarpinae</taxon>
        <taxon>Dorcoceras</taxon>
    </lineage>
</organism>
<gene>
    <name evidence="2" type="ORF">F511_40924</name>
</gene>
<feature type="region of interest" description="Disordered" evidence="1">
    <location>
        <begin position="350"/>
        <end position="407"/>
    </location>
</feature>
<dbReference type="EMBL" id="KV020183">
    <property type="protein sequence ID" value="KZV14816.1"/>
    <property type="molecule type" value="Genomic_DNA"/>
</dbReference>
<feature type="region of interest" description="Disordered" evidence="1">
    <location>
        <begin position="157"/>
        <end position="176"/>
    </location>
</feature>
<protein>
    <recommendedName>
        <fullName evidence="4">Splicing factor 3B subunit 1-like</fullName>
    </recommendedName>
</protein>
<feature type="compositionally biased region" description="Basic and acidic residues" evidence="1">
    <location>
        <begin position="157"/>
        <end position="175"/>
    </location>
</feature>
<sequence>MIASLIQNDIQVYLDSVLSMEDEGMVALFRALDSSGLRGFLGCSSAIYEADLVSFYQNALVKDNTVISSVQGKYVEFSEEQFAGSFELPNEGLTSMEEVTEVPQVEKVAKKAAAKRRSALTAEPVAKRKRKTVGRDAFPENKLALVPVVQDVEPISERGEEEQVKERTTVEKPAVEEETVEEIVAKVIAETSEIDMEEIETGEVVVKEKEQEQIVGEEVAGTETVEMESRIDVSAITNDDDVLSSNVLSNEEGSVVETENEKDKETESVATDKGKSVEKIIDSEDTDPLSKVLELTETSTSDEDSMSIDDILRQIPEEMMLPSVTAEEPTKENFNTLNAHLSEIIAYINRGGDAKKGEESSRGPQPPEDRRRPGDGGSRSEPPRKRGSGSNKGGGSSRPRGFRYWFN</sequence>
<evidence type="ECO:0000313" key="2">
    <source>
        <dbReference type="EMBL" id="KZV14816.1"/>
    </source>
</evidence>
<feature type="compositionally biased region" description="Basic and acidic residues" evidence="1">
    <location>
        <begin position="352"/>
        <end position="374"/>
    </location>
</feature>
<accession>A0A2Z7A013</accession>
<feature type="region of interest" description="Disordered" evidence="1">
    <location>
        <begin position="242"/>
        <end position="307"/>
    </location>
</feature>
<evidence type="ECO:0000256" key="1">
    <source>
        <dbReference type="SAM" id="MobiDB-lite"/>
    </source>
</evidence>
<feature type="compositionally biased region" description="Polar residues" evidence="1">
    <location>
        <begin position="243"/>
        <end position="252"/>
    </location>
</feature>
<reference evidence="2 3" key="1">
    <citation type="journal article" date="2015" name="Proc. Natl. Acad. Sci. U.S.A.">
        <title>The resurrection genome of Boea hygrometrica: A blueprint for survival of dehydration.</title>
        <authorList>
            <person name="Xiao L."/>
            <person name="Yang G."/>
            <person name="Zhang L."/>
            <person name="Yang X."/>
            <person name="Zhao S."/>
            <person name="Ji Z."/>
            <person name="Zhou Q."/>
            <person name="Hu M."/>
            <person name="Wang Y."/>
            <person name="Chen M."/>
            <person name="Xu Y."/>
            <person name="Jin H."/>
            <person name="Xiao X."/>
            <person name="Hu G."/>
            <person name="Bao F."/>
            <person name="Hu Y."/>
            <person name="Wan P."/>
            <person name="Li L."/>
            <person name="Deng X."/>
            <person name="Kuang T."/>
            <person name="Xiang C."/>
            <person name="Zhu J.K."/>
            <person name="Oliver M.J."/>
            <person name="He Y."/>
        </authorList>
    </citation>
    <scope>NUCLEOTIDE SEQUENCE [LARGE SCALE GENOMIC DNA]</scope>
    <source>
        <strain evidence="3">cv. XS01</strain>
    </source>
</reference>
<proteinExistence type="predicted"/>
<keyword evidence="3" id="KW-1185">Reference proteome</keyword>
<feature type="compositionally biased region" description="Basic and acidic residues" evidence="1">
    <location>
        <begin position="259"/>
        <end position="282"/>
    </location>
</feature>
<dbReference type="Proteomes" id="UP000250235">
    <property type="component" value="Unassembled WGS sequence"/>
</dbReference>
<evidence type="ECO:0008006" key="4">
    <source>
        <dbReference type="Google" id="ProtNLM"/>
    </source>
</evidence>
<dbReference type="AlphaFoldDB" id="A0A2Z7A013"/>
<name>A0A2Z7A013_9LAMI</name>